<name>A0ABR1G0H2_AURAN</name>
<keyword evidence="10" id="KW-0407">Ion channel</keyword>
<keyword evidence="5" id="KW-0406">Ion transport</keyword>
<keyword evidence="6 12" id="KW-0472">Membrane</keyword>
<evidence type="ECO:0000256" key="10">
    <source>
        <dbReference type="ARBA" id="ARBA00023303"/>
    </source>
</evidence>
<evidence type="ECO:0000313" key="14">
    <source>
        <dbReference type="EMBL" id="KAK7242014.1"/>
    </source>
</evidence>
<evidence type="ECO:0000256" key="11">
    <source>
        <dbReference type="SAM" id="MobiDB-lite"/>
    </source>
</evidence>
<keyword evidence="4 12" id="KW-1133">Transmembrane helix</keyword>
<dbReference type="Proteomes" id="UP001363151">
    <property type="component" value="Unassembled WGS sequence"/>
</dbReference>
<dbReference type="EMBL" id="JBBJCI010000151">
    <property type="protein sequence ID" value="KAK7242014.1"/>
    <property type="molecule type" value="Genomic_DNA"/>
</dbReference>
<comment type="caution">
    <text evidence="14">The sequence shown here is derived from an EMBL/GenBank/DDBJ whole genome shotgun (WGS) entry which is preliminary data.</text>
</comment>
<feature type="domain" description="Ionotropic glutamate receptor C-terminal" evidence="13">
    <location>
        <begin position="47"/>
        <end position="241"/>
    </location>
</feature>
<proteinExistence type="predicted"/>
<feature type="compositionally biased region" description="Low complexity" evidence="11">
    <location>
        <begin position="300"/>
        <end position="314"/>
    </location>
</feature>
<keyword evidence="2" id="KW-0813">Transport</keyword>
<dbReference type="InterPro" id="IPR001320">
    <property type="entry name" value="Iontro_rcpt_C"/>
</dbReference>
<dbReference type="Gene3D" id="1.10.287.70">
    <property type="match status" value="1"/>
</dbReference>
<evidence type="ECO:0000256" key="2">
    <source>
        <dbReference type="ARBA" id="ARBA00022448"/>
    </source>
</evidence>
<dbReference type="InterPro" id="IPR015683">
    <property type="entry name" value="Ionotropic_Glu_rcpt"/>
</dbReference>
<evidence type="ECO:0000256" key="4">
    <source>
        <dbReference type="ARBA" id="ARBA00022989"/>
    </source>
</evidence>
<feature type="transmembrane region" description="Helical" evidence="12">
    <location>
        <begin position="233"/>
        <end position="252"/>
    </location>
</feature>
<evidence type="ECO:0000256" key="8">
    <source>
        <dbReference type="ARBA" id="ARBA00023180"/>
    </source>
</evidence>
<evidence type="ECO:0000256" key="9">
    <source>
        <dbReference type="ARBA" id="ARBA00023286"/>
    </source>
</evidence>
<feature type="transmembrane region" description="Helical" evidence="12">
    <location>
        <begin position="56"/>
        <end position="75"/>
    </location>
</feature>
<dbReference type="PANTHER" id="PTHR18966">
    <property type="entry name" value="IONOTROPIC GLUTAMATE RECEPTOR"/>
    <property type="match status" value="1"/>
</dbReference>
<sequence length="325" mass="35195">MGAIAYLNEEWAGPRRDPLEFGTMLYHSITLLLGGDDLGGVMATDSGGARLHRLGLLFLALVTTATFTANLAAFLTNPERVVHGPRSLEELGQSTACLTYDFMAPYLENLVGGVVLPPDGLFANEDYTGRSAWCIDRVKSEDVDVFITSEANVHALEDCARLAVASNVEIMPSLFYAVTRDMHLMVNLSYAMEELRINRDYYEALNRHYRTYDACDDASADADESAQISVGSFASVFLLYFANAALSVAIAASEARRRGRAAAAKEEPAAEPAAEATARPTMADLYRKRRASTEKRRSAVGRGRAAAAGRGAKALVRDAPTVELV</sequence>
<keyword evidence="8" id="KW-0325">Glycoprotein</keyword>
<comment type="subcellular location">
    <subcellularLocation>
        <location evidence="1">Membrane</location>
        <topology evidence="1">Multi-pass membrane protein</topology>
    </subcellularLocation>
</comment>
<feature type="compositionally biased region" description="Low complexity" evidence="11">
    <location>
        <begin position="270"/>
        <end position="280"/>
    </location>
</feature>
<keyword evidence="15" id="KW-1185">Reference proteome</keyword>
<evidence type="ECO:0000313" key="15">
    <source>
        <dbReference type="Proteomes" id="UP001363151"/>
    </source>
</evidence>
<feature type="region of interest" description="Disordered" evidence="11">
    <location>
        <begin position="263"/>
        <end position="325"/>
    </location>
</feature>
<organism evidence="14 15">
    <name type="scientific">Aureococcus anophagefferens</name>
    <name type="common">Harmful bloom alga</name>
    <dbReference type="NCBI Taxonomy" id="44056"/>
    <lineage>
        <taxon>Eukaryota</taxon>
        <taxon>Sar</taxon>
        <taxon>Stramenopiles</taxon>
        <taxon>Ochrophyta</taxon>
        <taxon>Pelagophyceae</taxon>
        <taxon>Pelagomonadales</taxon>
        <taxon>Pelagomonadaceae</taxon>
        <taxon>Aureococcus</taxon>
    </lineage>
</organism>
<keyword evidence="7" id="KW-0675">Receptor</keyword>
<gene>
    <name evidence="14" type="ORF">SO694_00018324</name>
</gene>
<keyword evidence="3 12" id="KW-0812">Transmembrane</keyword>
<protein>
    <recommendedName>
        <fullName evidence="13">Ionotropic glutamate receptor C-terminal domain-containing protein</fullName>
    </recommendedName>
</protein>
<evidence type="ECO:0000256" key="12">
    <source>
        <dbReference type="SAM" id="Phobius"/>
    </source>
</evidence>
<evidence type="ECO:0000256" key="6">
    <source>
        <dbReference type="ARBA" id="ARBA00023136"/>
    </source>
</evidence>
<evidence type="ECO:0000259" key="13">
    <source>
        <dbReference type="Pfam" id="PF00060"/>
    </source>
</evidence>
<keyword evidence="9" id="KW-1071">Ligand-gated ion channel</keyword>
<evidence type="ECO:0000256" key="5">
    <source>
        <dbReference type="ARBA" id="ARBA00023065"/>
    </source>
</evidence>
<evidence type="ECO:0000256" key="7">
    <source>
        <dbReference type="ARBA" id="ARBA00023170"/>
    </source>
</evidence>
<evidence type="ECO:0000256" key="3">
    <source>
        <dbReference type="ARBA" id="ARBA00022692"/>
    </source>
</evidence>
<dbReference type="Pfam" id="PF00060">
    <property type="entry name" value="Lig_chan"/>
    <property type="match status" value="1"/>
</dbReference>
<reference evidence="14 15" key="1">
    <citation type="submission" date="2024-03" db="EMBL/GenBank/DDBJ databases">
        <title>Aureococcus anophagefferens CCMP1851 and Kratosvirus quantuckense: Draft genome of a second virus-susceptible host strain in the model system.</title>
        <authorList>
            <person name="Chase E."/>
            <person name="Truchon A.R."/>
            <person name="Schepens W."/>
            <person name="Wilhelm S.W."/>
        </authorList>
    </citation>
    <scope>NUCLEOTIDE SEQUENCE [LARGE SCALE GENOMIC DNA]</scope>
    <source>
        <strain evidence="14 15">CCMP1851</strain>
    </source>
</reference>
<accession>A0ABR1G0H2</accession>
<evidence type="ECO:0000256" key="1">
    <source>
        <dbReference type="ARBA" id="ARBA00004141"/>
    </source>
</evidence>